<keyword evidence="4" id="KW-1185">Reference proteome</keyword>
<reference evidence="3 4" key="1">
    <citation type="submission" date="2024-07" db="EMBL/GenBank/DDBJ databases">
        <title>Marimonas sp.nov., isolated from tidal-flat sediment.</title>
        <authorList>
            <person name="Jayan J.N."/>
            <person name="Lee S.S."/>
        </authorList>
    </citation>
    <scope>NUCLEOTIDE SEQUENCE [LARGE SCALE GENOMIC DNA]</scope>
    <source>
        <strain evidence="3 4">MJW-29</strain>
    </source>
</reference>
<keyword evidence="2" id="KW-0472">Membrane</keyword>
<proteinExistence type="predicted"/>
<feature type="transmembrane region" description="Helical" evidence="2">
    <location>
        <begin position="111"/>
        <end position="136"/>
    </location>
</feature>
<gene>
    <name evidence="3" type="ORF">AB2B41_00995</name>
</gene>
<keyword evidence="2" id="KW-1133">Transmembrane helix</keyword>
<feature type="compositionally biased region" description="Basic and acidic residues" evidence="1">
    <location>
        <begin position="155"/>
        <end position="165"/>
    </location>
</feature>
<feature type="transmembrane region" description="Helical" evidence="2">
    <location>
        <begin position="40"/>
        <end position="60"/>
    </location>
</feature>
<dbReference type="RefSeq" id="WP_367875864.1">
    <property type="nucleotide sequence ID" value="NZ_JBFNXX010000001.1"/>
</dbReference>
<evidence type="ECO:0000256" key="2">
    <source>
        <dbReference type="SAM" id="Phobius"/>
    </source>
</evidence>
<keyword evidence="2" id="KW-0812">Transmembrane</keyword>
<protein>
    <recommendedName>
        <fullName evidence="5">Transmembrane protein</fullName>
    </recommendedName>
</protein>
<name>A0ABV3RGY3_9RHOB</name>
<evidence type="ECO:0000256" key="1">
    <source>
        <dbReference type="SAM" id="MobiDB-lite"/>
    </source>
</evidence>
<organism evidence="3 4">
    <name type="scientific">Sulfitobacter sediminis</name>
    <dbReference type="NCBI Taxonomy" id="3234186"/>
    <lineage>
        <taxon>Bacteria</taxon>
        <taxon>Pseudomonadati</taxon>
        <taxon>Pseudomonadota</taxon>
        <taxon>Alphaproteobacteria</taxon>
        <taxon>Rhodobacterales</taxon>
        <taxon>Roseobacteraceae</taxon>
        <taxon>Sulfitobacter</taxon>
    </lineage>
</organism>
<feature type="region of interest" description="Disordered" evidence="1">
    <location>
        <begin position="142"/>
        <end position="165"/>
    </location>
</feature>
<sequence>MHRLVLGTYRTCSLIQGGYQLVLALAVFAIIAALPVQGSVPITLTFAIIGLLTGLFLLVPRVQPPLIRAPQGFLHGLGAMFFCNTFAVIGIFTGYVAVISLGLEEPLSRDLAMLTALPTSLMTGLMWLAALLLIFVPPTEPPAEGPSEPTAPQHDLNDLRTSRMA</sequence>
<dbReference type="EMBL" id="JBFNXX010000001">
    <property type="protein sequence ID" value="MEW9918164.1"/>
    <property type="molecule type" value="Genomic_DNA"/>
</dbReference>
<feature type="transmembrane region" description="Helical" evidence="2">
    <location>
        <begin position="72"/>
        <end position="99"/>
    </location>
</feature>
<feature type="transmembrane region" description="Helical" evidence="2">
    <location>
        <begin position="12"/>
        <end position="34"/>
    </location>
</feature>
<accession>A0ABV3RGY3</accession>
<dbReference type="Proteomes" id="UP001556098">
    <property type="component" value="Unassembled WGS sequence"/>
</dbReference>
<evidence type="ECO:0000313" key="4">
    <source>
        <dbReference type="Proteomes" id="UP001556098"/>
    </source>
</evidence>
<evidence type="ECO:0008006" key="5">
    <source>
        <dbReference type="Google" id="ProtNLM"/>
    </source>
</evidence>
<comment type="caution">
    <text evidence="3">The sequence shown here is derived from an EMBL/GenBank/DDBJ whole genome shotgun (WGS) entry which is preliminary data.</text>
</comment>
<evidence type="ECO:0000313" key="3">
    <source>
        <dbReference type="EMBL" id="MEW9918164.1"/>
    </source>
</evidence>